<keyword evidence="3" id="KW-1185">Reference proteome</keyword>
<gene>
    <name evidence="2" type="ORF">ARMGADRAFT_1078502</name>
</gene>
<reference evidence="3" key="1">
    <citation type="journal article" date="2017" name="Nat. Ecol. Evol.">
        <title>Genome expansion and lineage-specific genetic innovations in the forest pathogenic fungi Armillaria.</title>
        <authorList>
            <person name="Sipos G."/>
            <person name="Prasanna A.N."/>
            <person name="Walter M.C."/>
            <person name="O'Connor E."/>
            <person name="Balint B."/>
            <person name="Krizsan K."/>
            <person name="Kiss B."/>
            <person name="Hess J."/>
            <person name="Varga T."/>
            <person name="Slot J."/>
            <person name="Riley R."/>
            <person name="Boka B."/>
            <person name="Rigling D."/>
            <person name="Barry K."/>
            <person name="Lee J."/>
            <person name="Mihaltcheva S."/>
            <person name="LaButti K."/>
            <person name="Lipzen A."/>
            <person name="Waldron R."/>
            <person name="Moloney N.M."/>
            <person name="Sperisen C."/>
            <person name="Kredics L."/>
            <person name="Vagvoelgyi C."/>
            <person name="Patrignani A."/>
            <person name="Fitzpatrick D."/>
            <person name="Nagy I."/>
            <person name="Doyle S."/>
            <person name="Anderson J.B."/>
            <person name="Grigoriev I.V."/>
            <person name="Gueldener U."/>
            <person name="Muensterkoetter M."/>
            <person name="Nagy L.G."/>
        </authorList>
    </citation>
    <scope>NUCLEOTIDE SEQUENCE [LARGE SCALE GENOMIC DNA]</scope>
    <source>
        <strain evidence="3">Ar21-2</strain>
    </source>
</reference>
<proteinExistence type="predicted"/>
<organism evidence="2 3">
    <name type="scientific">Armillaria gallica</name>
    <name type="common">Bulbous honey fungus</name>
    <name type="synonym">Armillaria bulbosa</name>
    <dbReference type="NCBI Taxonomy" id="47427"/>
    <lineage>
        <taxon>Eukaryota</taxon>
        <taxon>Fungi</taxon>
        <taxon>Dikarya</taxon>
        <taxon>Basidiomycota</taxon>
        <taxon>Agaricomycotina</taxon>
        <taxon>Agaricomycetes</taxon>
        <taxon>Agaricomycetidae</taxon>
        <taxon>Agaricales</taxon>
        <taxon>Marasmiineae</taxon>
        <taxon>Physalacriaceae</taxon>
        <taxon>Armillaria</taxon>
    </lineage>
</organism>
<dbReference type="Proteomes" id="UP000217790">
    <property type="component" value="Unassembled WGS sequence"/>
</dbReference>
<name>A0A2H3DKK3_ARMGA</name>
<feature type="region of interest" description="Disordered" evidence="1">
    <location>
        <begin position="1"/>
        <end position="40"/>
    </location>
</feature>
<feature type="compositionally biased region" description="Low complexity" evidence="1">
    <location>
        <begin position="1"/>
        <end position="24"/>
    </location>
</feature>
<dbReference type="InParanoid" id="A0A2H3DKK3"/>
<accession>A0A2H3DKK3</accession>
<sequence>MAMPTSSVSSASLSSSSSVSSAASIPPPSTPPAFQAAPFHANRHSFSATAPSAIPISSRLKKSHYH</sequence>
<dbReference type="AlphaFoldDB" id="A0A2H3DKK3"/>
<evidence type="ECO:0000313" key="3">
    <source>
        <dbReference type="Proteomes" id="UP000217790"/>
    </source>
</evidence>
<dbReference type="EMBL" id="KZ293653">
    <property type="protein sequence ID" value="PBK94610.1"/>
    <property type="molecule type" value="Genomic_DNA"/>
</dbReference>
<dbReference type="STRING" id="47427.A0A2H3DKK3"/>
<protein>
    <submittedName>
        <fullName evidence="2">Uncharacterized protein</fullName>
    </submittedName>
</protein>
<evidence type="ECO:0000313" key="2">
    <source>
        <dbReference type="EMBL" id="PBK94610.1"/>
    </source>
</evidence>
<evidence type="ECO:0000256" key="1">
    <source>
        <dbReference type="SAM" id="MobiDB-lite"/>
    </source>
</evidence>